<dbReference type="PROSITE" id="PS51257">
    <property type="entry name" value="PROKAR_LIPOPROTEIN"/>
    <property type="match status" value="1"/>
</dbReference>
<dbReference type="Gene3D" id="3.90.930.1">
    <property type="match status" value="1"/>
</dbReference>
<comment type="caution">
    <text evidence="1">The sequence shown here is derived from an EMBL/GenBank/DDBJ whole genome shotgun (WGS) entry which is preliminary data.</text>
</comment>
<evidence type="ECO:0008006" key="3">
    <source>
        <dbReference type="Google" id="ProtNLM"/>
    </source>
</evidence>
<protein>
    <recommendedName>
        <fullName evidence="3">MORN repeat protein</fullName>
    </recommendedName>
</protein>
<dbReference type="Proteomes" id="UP000461730">
    <property type="component" value="Unassembled WGS sequence"/>
</dbReference>
<dbReference type="EMBL" id="WRXN01000005">
    <property type="protein sequence ID" value="MVT09235.1"/>
    <property type="molecule type" value="Genomic_DNA"/>
</dbReference>
<proteinExistence type="predicted"/>
<dbReference type="RefSeq" id="WP_157306664.1">
    <property type="nucleotide sequence ID" value="NZ_WRXN01000005.1"/>
</dbReference>
<evidence type="ECO:0000313" key="1">
    <source>
        <dbReference type="EMBL" id="MVT09235.1"/>
    </source>
</evidence>
<gene>
    <name evidence="1" type="ORF">GO493_13270</name>
</gene>
<sequence>MSRSISHFSGLFLFIITGICGCIQDEQSKLLLRQVMREENGRVQKRVYRLADNPSVERIEVYYDNGKLKEVYYRKDGQLEGERTLFFENGMVSETGSWHNDNRVGEFRYYRVDGKLDCVQHYGLLGSMEEAR</sequence>
<dbReference type="AlphaFoldDB" id="A0A7K1U5I7"/>
<reference evidence="1 2" key="1">
    <citation type="submission" date="2019-12" db="EMBL/GenBank/DDBJ databases">
        <title>Chitinophaga sp. strain ysch24 (GDMCC 1.1355), whole genome shotgun sequence.</title>
        <authorList>
            <person name="Zhang X."/>
        </authorList>
    </citation>
    <scope>NUCLEOTIDE SEQUENCE [LARGE SCALE GENOMIC DNA]</scope>
    <source>
        <strain evidence="2">ysch24</strain>
    </source>
</reference>
<dbReference type="SUPFAM" id="SSF82185">
    <property type="entry name" value="Histone H3 K4-specific methyltransferase SET7/9 N-terminal domain"/>
    <property type="match status" value="1"/>
</dbReference>
<keyword evidence="2" id="KW-1185">Reference proteome</keyword>
<evidence type="ECO:0000313" key="2">
    <source>
        <dbReference type="Proteomes" id="UP000461730"/>
    </source>
</evidence>
<accession>A0A7K1U5I7</accession>
<name>A0A7K1U5I7_9BACT</name>
<organism evidence="1 2">
    <name type="scientific">Chitinophaga tropicalis</name>
    <dbReference type="NCBI Taxonomy" id="2683588"/>
    <lineage>
        <taxon>Bacteria</taxon>
        <taxon>Pseudomonadati</taxon>
        <taxon>Bacteroidota</taxon>
        <taxon>Chitinophagia</taxon>
        <taxon>Chitinophagales</taxon>
        <taxon>Chitinophagaceae</taxon>
        <taxon>Chitinophaga</taxon>
    </lineage>
</organism>